<dbReference type="PANTHER" id="PTHR30441">
    <property type="entry name" value="DUF748 DOMAIN-CONTAINING PROTEIN"/>
    <property type="match status" value="1"/>
</dbReference>
<protein>
    <submittedName>
        <fullName evidence="3">AsmA family protein</fullName>
    </submittedName>
</protein>
<comment type="caution">
    <text evidence="3">The sequence shown here is derived from an EMBL/GenBank/DDBJ whole genome shotgun (WGS) entry which is preliminary data.</text>
</comment>
<dbReference type="GO" id="GO:0005886">
    <property type="term" value="C:plasma membrane"/>
    <property type="evidence" value="ECO:0007669"/>
    <property type="project" value="TreeGrafter"/>
</dbReference>
<feature type="domain" description="AsmA" evidence="2">
    <location>
        <begin position="12"/>
        <end position="180"/>
    </location>
</feature>
<dbReference type="EMBL" id="JABEQM010000004">
    <property type="protein sequence ID" value="MBB2201337.1"/>
    <property type="molecule type" value="Genomic_DNA"/>
</dbReference>
<dbReference type="RefSeq" id="WP_182956630.1">
    <property type="nucleotide sequence ID" value="NZ_JABEQM010000004.1"/>
</dbReference>
<name>A0A7W4PKF2_9PROT</name>
<dbReference type="InterPro" id="IPR007844">
    <property type="entry name" value="AsmA"/>
</dbReference>
<feature type="region of interest" description="Disordered" evidence="1">
    <location>
        <begin position="494"/>
        <end position="529"/>
    </location>
</feature>
<keyword evidence="4" id="KW-1185">Reference proteome</keyword>
<dbReference type="GO" id="GO:0090313">
    <property type="term" value="P:regulation of protein targeting to membrane"/>
    <property type="evidence" value="ECO:0007669"/>
    <property type="project" value="TreeGrafter"/>
</dbReference>
<evidence type="ECO:0000256" key="1">
    <source>
        <dbReference type="SAM" id="MobiDB-lite"/>
    </source>
</evidence>
<dbReference type="Proteomes" id="UP000578030">
    <property type="component" value="Unassembled WGS sequence"/>
</dbReference>
<organism evidence="3 4">
    <name type="scientific">Gluconacetobacter tumulisoli</name>
    <dbReference type="NCBI Taxonomy" id="1286189"/>
    <lineage>
        <taxon>Bacteria</taxon>
        <taxon>Pseudomonadati</taxon>
        <taxon>Pseudomonadota</taxon>
        <taxon>Alphaproteobacteria</taxon>
        <taxon>Acetobacterales</taxon>
        <taxon>Acetobacteraceae</taxon>
        <taxon>Gluconacetobacter</taxon>
    </lineage>
</organism>
<dbReference type="AlphaFoldDB" id="A0A7W4PKF2"/>
<accession>A0A7W4PKF2</accession>
<feature type="region of interest" description="Disordered" evidence="1">
    <location>
        <begin position="788"/>
        <end position="807"/>
    </location>
</feature>
<dbReference type="Pfam" id="PF05170">
    <property type="entry name" value="AsmA"/>
    <property type="match status" value="1"/>
</dbReference>
<feature type="compositionally biased region" description="Low complexity" evidence="1">
    <location>
        <begin position="508"/>
        <end position="529"/>
    </location>
</feature>
<reference evidence="3 4" key="1">
    <citation type="submission" date="2020-04" db="EMBL/GenBank/DDBJ databases">
        <title>Description of novel Gluconacetobacter.</title>
        <authorList>
            <person name="Sombolestani A."/>
        </authorList>
    </citation>
    <scope>NUCLEOTIDE SEQUENCE [LARGE SCALE GENOMIC DNA]</scope>
    <source>
        <strain evidence="3 4">LMG 27802</strain>
    </source>
</reference>
<evidence type="ECO:0000313" key="3">
    <source>
        <dbReference type="EMBL" id="MBB2201337.1"/>
    </source>
</evidence>
<feature type="region of interest" description="Disordered" evidence="1">
    <location>
        <begin position="132"/>
        <end position="157"/>
    </location>
</feature>
<sequence>MTRTGTTRSGRGRKWLLLSGAALVVVAGGAALAARLLIDPEALRQQAIVAVRHQTGRALRLGAIDVRIMPYPSVSIRDFGLSDMAGGARAEMLTAAGLDARVALLPLLHHEIRLEDVHLTRPDLLVERTADGRANWQMTPGPDTRPSGPAGSSSSTRWRVRIGSARVQDAVLAWDDRQGHATGKAALDHVVLDGLTGSAPSLDVLGHRAGDGGASFTLTGHVGALASMQGADAWPVHLAAAALADGRATGSVTLDGTLADPARLRGYDVAVRGTAGRLADLDRLFPHAALPDVRDIDLSAQIVDMASGDGPSIPGLRMLHLRTGPADAGRLAAGLRLVHLAVDAPTPADHVAVQADGTFGEHAFQLHGTLGTLSETLGAWRSRMASGVPVDLVLDSDGGTAHLGGSLGGGQSALDVHATAARLALPGGQVLDRLTADTHVALQGGEIVLLSGLRLDAAQLVLSGEAQFARHGGTGGVPLLTGRLHADRLDLDALRGGQPASSPPTPSSTPTGTAAPAPGPDTMPAAAGPDETILPFDRLHLLDADFDLSAAQFRLGGDDYHDALAHVVLRGGRLVIDPMRADGADRHLDGRLSIDASGDVPRLSGTVGSLVLPAEWAALRVGIPQALHGPVQLVGTLDAQGRTRGALRASLTGHLGVSLVNGTIDGAALGRLVGPAAGAGEGASAGLRCLGIHMALGGGRATLDTIGLQTYRLSVTGHGTVGLAGQDLDLHLLPQLLIGSTGAAMPVAVGGTLQAPRTRLDPAGPGGRYSLTLGPSAGVADPCPATLQAAREGQPGPAPGPAPKMHAPKALDFLRGLGILR</sequence>
<evidence type="ECO:0000259" key="2">
    <source>
        <dbReference type="Pfam" id="PF05170"/>
    </source>
</evidence>
<proteinExistence type="predicted"/>
<evidence type="ECO:0000313" key="4">
    <source>
        <dbReference type="Proteomes" id="UP000578030"/>
    </source>
</evidence>
<dbReference type="InterPro" id="IPR052894">
    <property type="entry name" value="AsmA-related"/>
</dbReference>
<dbReference type="PANTHER" id="PTHR30441:SF4">
    <property type="entry name" value="PROTEIN ASMA"/>
    <property type="match status" value="1"/>
</dbReference>
<gene>
    <name evidence="3" type="ORF">HLH28_07030</name>
</gene>